<accession>A0A426XFE4</accession>
<gene>
    <name evidence="2" type="ORF">B296_00004913</name>
</gene>
<feature type="compositionally biased region" description="Basic and acidic residues" evidence="1">
    <location>
        <begin position="9"/>
        <end position="28"/>
    </location>
</feature>
<evidence type="ECO:0000256" key="1">
    <source>
        <dbReference type="SAM" id="MobiDB-lite"/>
    </source>
</evidence>
<organism evidence="2 3">
    <name type="scientific">Ensete ventricosum</name>
    <name type="common">Abyssinian banana</name>
    <name type="synonym">Musa ensete</name>
    <dbReference type="NCBI Taxonomy" id="4639"/>
    <lineage>
        <taxon>Eukaryota</taxon>
        <taxon>Viridiplantae</taxon>
        <taxon>Streptophyta</taxon>
        <taxon>Embryophyta</taxon>
        <taxon>Tracheophyta</taxon>
        <taxon>Spermatophyta</taxon>
        <taxon>Magnoliopsida</taxon>
        <taxon>Liliopsida</taxon>
        <taxon>Zingiberales</taxon>
        <taxon>Musaceae</taxon>
        <taxon>Ensete</taxon>
    </lineage>
</organism>
<feature type="region of interest" description="Disordered" evidence="1">
    <location>
        <begin position="1"/>
        <end position="37"/>
    </location>
</feature>
<sequence length="52" mass="5689">MSNCGMEEGGGRPKVELQNSRRESKRGGFDIGNSSFRLTPGEVLQDFSLGWA</sequence>
<name>A0A426XFE4_ENSVE</name>
<reference evidence="2 3" key="1">
    <citation type="journal article" date="2014" name="Agronomy (Basel)">
        <title>A Draft Genome Sequence for Ensete ventricosum, the Drought-Tolerant Tree Against Hunger.</title>
        <authorList>
            <person name="Harrison J."/>
            <person name="Moore K.A."/>
            <person name="Paszkiewicz K."/>
            <person name="Jones T."/>
            <person name="Grant M."/>
            <person name="Ambacheew D."/>
            <person name="Muzemil S."/>
            <person name="Studholme D.J."/>
        </authorList>
    </citation>
    <scope>NUCLEOTIDE SEQUENCE [LARGE SCALE GENOMIC DNA]</scope>
</reference>
<dbReference type="AlphaFoldDB" id="A0A426XFE4"/>
<comment type="caution">
    <text evidence="2">The sequence shown here is derived from an EMBL/GenBank/DDBJ whole genome shotgun (WGS) entry which is preliminary data.</text>
</comment>
<evidence type="ECO:0000313" key="3">
    <source>
        <dbReference type="Proteomes" id="UP000287651"/>
    </source>
</evidence>
<dbReference type="Proteomes" id="UP000287651">
    <property type="component" value="Unassembled WGS sequence"/>
</dbReference>
<protein>
    <submittedName>
        <fullName evidence="2">Uncharacterized protein</fullName>
    </submittedName>
</protein>
<proteinExistence type="predicted"/>
<evidence type="ECO:0000313" key="2">
    <source>
        <dbReference type="EMBL" id="RRT38221.1"/>
    </source>
</evidence>
<dbReference type="EMBL" id="AMZH03021414">
    <property type="protein sequence ID" value="RRT38221.1"/>
    <property type="molecule type" value="Genomic_DNA"/>
</dbReference>